<dbReference type="EMBL" id="RSCK01000010">
    <property type="protein sequence ID" value="RUT12875.1"/>
    <property type="molecule type" value="Genomic_DNA"/>
</dbReference>
<keyword evidence="3" id="KW-1185">Reference proteome</keyword>
<feature type="region of interest" description="Disordered" evidence="1">
    <location>
        <begin position="1"/>
        <end position="40"/>
    </location>
</feature>
<accession>A0AB37UNB5</accession>
<name>A0AB37UNB5_9CYAN</name>
<dbReference type="AlphaFoldDB" id="A0AB37UNB5"/>
<feature type="compositionally biased region" description="Basic and acidic residues" evidence="1">
    <location>
        <begin position="1"/>
        <end position="26"/>
    </location>
</feature>
<gene>
    <name evidence="2" type="ORF">DSM107010_17200</name>
</gene>
<sequence>MRGEEDKGDKEAEEQGRRELRERSGAEEAEGARQPITNYQFLIPNSQFPFFTNN</sequence>
<comment type="caution">
    <text evidence="2">The sequence shown here is derived from an EMBL/GenBank/DDBJ whole genome shotgun (WGS) entry which is preliminary data.</text>
</comment>
<protein>
    <submittedName>
        <fullName evidence="2">Uncharacterized protein</fullName>
    </submittedName>
</protein>
<dbReference type="Proteomes" id="UP000282574">
    <property type="component" value="Unassembled WGS sequence"/>
</dbReference>
<dbReference type="RefSeq" id="WP_158631756.1">
    <property type="nucleotide sequence ID" value="NZ_RSCK01000010.1"/>
</dbReference>
<reference evidence="2 3" key="1">
    <citation type="journal article" date="2019" name="Genome Biol. Evol.">
        <title>Day and night: Metabolic profiles and evolutionary relationships of six axenic non-marine cyanobacteria.</title>
        <authorList>
            <person name="Will S.E."/>
            <person name="Henke P."/>
            <person name="Boedeker C."/>
            <person name="Huang S."/>
            <person name="Brinkmann H."/>
            <person name="Rohde M."/>
            <person name="Jarek M."/>
            <person name="Friedl T."/>
            <person name="Seufert S."/>
            <person name="Schumacher M."/>
            <person name="Overmann J."/>
            <person name="Neumann-Schaal M."/>
            <person name="Petersen J."/>
        </authorList>
    </citation>
    <scope>NUCLEOTIDE SEQUENCE [LARGE SCALE GENOMIC DNA]</scope>
    <source>
        <strain evidence="2 3">SAG 39.79</strain>
    </source>
</reference>
<organism evidence="2 3">
    <name type="scientific">Chroococcidiopsis cubana SAG 39.79</name>
    <dbReference type="NCBI Taxonomy" id="388085"/>
    <lineage>
        <taxon>Bacteria</taxon>
        <taxon>Bacillati</taxon>
        <taxon>Cyanobacteriota</taxon>
        <taxon>Cyanophyceae</taxon>
        <taxon>Chroococcidiopsidales</taxon>
        <taxon>Chroococcidiopsidaceae</taxon>
        <taxon>Chroococcidiopsis</taxon>
    </lineage>
</organism>
<evidence type="ECO:0000256" key="1">
    <source>
        <dbReference type="SAM" id="MobiDB-lite"/>
    </source>
</evidence>
<evidence type="ECO:0000313" key="3">
    <source>
        <dbReference type="Proteomes" id="UP000282574"/>
    </source>
</evidence>
<proteinExistence type="predicted"/>
<evidence type="ECO:0000313" key="2">
    <source>
        <dbReference type="EMBL" id="RUT12875.1"/>
    </source>
</evidence>